<keyword evidence="2" id="KW-1185">Reference proteome</keyword>
<reference evidence="1 2" key="1">
    <citation type="submission" date="2022-06" db="EMBL/GenBank/DDBJ databases">
        <title>New Species of the Genus Actinoplanes, ActinopZanes ferrugineus.</title>
        <authorList>
            <person name="Ding P."/>
        </authorList>
    </citation>
    <scope>NUCLEOTIDE SEQUENCE [LARGE SCALE GENOMIC DNA]</scope>
    <source>
        <strain evidence="1 2">TRM88003</strain>
    </source>
</reference>
<name>A0ABT1DHU9_9ACTN</name>
<accession>A0ABT1DHU9</accession>
<proteinExistence type="predicted"/>
<protein>
    <submittedName>
        <fullName evidence="1">Uncharacterized protein</fullName>
    </submittedName>
</protein>
<dbReference type="RefSeq" id="WP_253236552.1">
    <property type="nucleotide sequence ID" value="NZ_JAMYJR010000005.1"/>
</dbReference>
<gene>
    <name evidence="1" type="ORF">M1L60_07370</name>
</gene>
<evidence type="ECO:0000313" key="1">
    <source>
        <dbReference type="EMBL" id="MCO8270414.1"/>
    </source>
</evidence>
<dbReference type="Proteomes" id="UP001523369">
    <property type="component" value="Unassembled WGS sequence"/>
</dbReference>
<organism evidence="1 2">
    <name type="scientific">Paractinoplanes aksuensis</name>
    <dbReference type="NCBI Taxonomy" id="2939490"/>
    <lineage>
        <taxon>Bacteria</taxon>
        <taxon>Bacillati</taxon>
        <taxon>Actinomycetota</taxon>
        <taxon>Actinomycetes</taxon>
        <taxon>Micromonosporales</taxon>
        <taxon>Micromonosporaceae</taxon>
        <taxon>Paractinoplanes</taxon>
    </lineage>
</organism>
<evidence type="ECO:0000313" key="2">
    <source>
        <dbReference type="Proteomes" id="UP001523369"/>
    </source>
</evidence>
<sequence>MNRFVRRGLITLGAGAAMFGAVLFSTGVSGGAVAGKGVTVVAGTNWDRAPGTDWAGPTWAGPTWAGPTANWVGSAY</sequence>
<comment type="caution">
    <text evidence="1">The sequence shown here is derived from an EMBL/GenBank/DDBJ whole genome shotgun (WGS) entry which is preliminary data.</text>
</comment>
<dbReference type="EMBL" id="JAMYJR010000005">
    <property type="protein sequence ID" value="MCO8270414.1"/>
    <property type="molecule type" value="Genomic_DNA"/>
</dbReference>